<dbReference type="OrthoDB" id="9760715at2"/>
<dbReference type="GO" id="GO:0008270">
    <property type="term" value="F:zinc ion binding"/>
    <property type="evidence" value="ECO:0007669"/>
    <property type="project" value="UniProtKB-KW"/>
</dbReference>
<feature type="compositionally biased region" description="Low complexity" evidence="3">
    <location>
        <begin position="437"/>
        <end position="464"/>
    </location>
</feature>
<dbReference type="CDD" id="cd18793">
    <property type="entry name" value="SF2_C_SNF"/>
    <property type="match status" value="1"/>
</dbReference>
<dbReference type="RefSeq" id="WP_024463452.1">
    <property type="nucleotide sequence ID" value="NZ_CP062939.1"/>
</dbReference>
<dbReference type="Pfam" id="PF04434">
    <property type="entry name" value="SWIM"/>
    <property type="match status" value="1"/>
</dbReference>
<dbReference type="GO" id="GO:0005524">
    <property type="term" value="F:ATP binding"/>
    <property type="evidence" value="ECO:0007669"/>
    <property type="project" value="InterPro"/>
</dbReference>
<dbReference type="InterPro" id="IPR027417">
    <property type="entry name" value="P-loop_NTPase"/>
</dbReference>
<dbReference type="eggNOG" id="COG0553">
    <property type="taxonomic scope" value="Bacteria"/>
</dbReference>
<gene>
    <name evidence="7" type="ORF">BISU_1222</name>
</gene>
<evidence type="ECO:0000313" key="7">
    <source>
        <dbReference type="EMBL" id="KFJ04184.1"/>
    </source>
</evidence>
<dbReference type="GO" id="GO:0016787">
    <property type="term" value="F:hydrolase activity"/>
    <property type="evidence" value="ECO:0007669"/>
    <property type="project" value="UniProtKB-KW"/>
</dbReference>
<keyword evidence="1 7" id="KW-0378">Hydrolase</keyword>
<evidence type="ECO:0000259" key="5">
    <source>
        <dbReference type="PROSITE" id="PS51192"/>
    </source>
</evidence>
<dbReference type="Gene3D" id="3.40.50.300">
    <property type="entry name" value="P-loop containing nucleotide triphosphate hydrolases"/>
    <property type="match status" value="1"/>
</dbReference>
<keyword evidence="2" id="KW-0862">Zinc</keyword>
<feature type="domain" description="SWIM-type" evidence="4">
    <location>
        <begin position="99"/>
        <end position="140"/>
    </location>
</feature>
<dbReference type="Pfam" id="PF08455">
    <property type="entry name" value="SNF2_assoc"/>
    <property type="match status" value="1"/>
</dbReference>
<dbReference type="SUPFAM" id="SSF52540">
    <property type="entry name" value="P-loop containing nucleoside triphosphate hydrolases"/>
    <property type="match status" value="2"/>
</dbReference>
<dbReference type="CDD" id="cd18012">
    <property type="entry name" value="DEXQc_arch_SWI2_SNF2"/>
    <property type="match status" value="1"/>
</dbReference>
<feature type="region of interest" description="Disordered" evidence="3">
    <location>
        <begin position="341"/>
        <end position="367"/>
    </location>
</feature>
<feature type="compositionally biased region" description="Basic and acidic residues" evidence="3">
    <location>
        <begin position="592"/>
        <end position="614"/>
    </location>
</feature>
<feature type="domain" description="Helicase C-terminal" evidence="6">
    <location>
        <begin position="1362"/>
        <end position="1516"/>
    </location>
</feature>
<keyword evidence="2" id="KW-0863">Zinc-finger</keyword>
<protein>
    <submittedName>
        <fullName evidence="7">Putative ATP-dependent helicase</fullName>
        <ecNumber evidence="7">3.6.4.12</ecNumber>
    </submittedName>
</protein>
<dbReference type="Proteomes" id="UP000029055">
    <property type="component" value="Unassembled WGS sequence"/>
</dbReference>
<feature type="domain" description="Helicase ATP-binding" evidence="5">
    <location>
        <begin position="927"/>
        <end position="1194"/>
    </location>
</feature>
<dbReference type="PROSITE" id="PS51194">
    <property type="entry name" value="HELICASE_CTER"/>
    <property type="match status" value="1"/>
</dbReference>
<dbReference type="PANTHER" id="PTHR10799">
    <property type="entry name" value="SNF2/RAD54 HELICASE FAMILY"/>
    <property type="match status" value="1"/>
</dbReference>
<dbReference type="Pfam" id="PF00176">
    <property type="entry name" value="SNF2-rel_dom"/>
    <property type="match status" value="1"/>
</dbReference>
<dbReference type="GO" id="GO:0003678">
    <property type="term" value="F:DNA helicase activity"/>
    <property type="evidence" value="ECO:0007669"/>
    <property type="project" value="UniProtKB-EC"/>
</dbReference>
<dbReference type="EC" id="3.6.4.12" evidence="7"/>
<dbReference type="InterPro" id="IPR013663">
    <property type="entry name" value="Helicase_SWF/SNF/SWI_bac"/>
</dbReference>
<dbReference type="PROSITE" id="PS50966">
    <property type="entry name" value="ZF_SWIM"/>
    <property type="match status" value="1"/>
</dbReference>
<keyword evidence="7" id="KW-0547">Nucleotide-binding</keyword>
<keyword evidence="2" id="KW-0479">Metal-binding</keyword>
<sequence>MDWHASVYGSRTGREGGYGAYDDDESGFDGDDDGIAYGAQEIISDRRLKQLGGSAYYRAYEVISSGRMHDMSVADDEETPNGLLLSAYVDSADGYSDDYEVSVVVDEQNDEVSDADCTCPAFGRYGAICKHVIAVIMQYNEDSGLFELQGGPLRRSPTHDTTRLLKTFMGKQDREMQEQARKRHLALLKTVNGEAASAKKRPTAASAAMQHMPIGSVALRPTIGRSMGAWYLRLRIAAPSRSASYVIKDIGSLLQSVRQNEPVTYGKKLAFVHTIDSFDERSRRMLAVLGRAVDIRRSVGGVVRRSMSSETGGGDMTLSDDEIADILDLYVEDAAAADKAHQNAEVFSRRTSKAGRAAGSGGRDVSEDVEDRAVGYVPRGVWFTHATFARVKNGDPDLGLHIVCAGGAKPPELEQPASASASASLASAAATRRLEAALSTSNSVPSTRATQAARAGRTAGSGSAMRGTMPAKHARENETPGPTGFVIRHTRSIEDVVAGSHSRYVMVREGGGGAGDAVDGMFSHTQTDAHVTIYRCSEAFYRNRKLAQTLCGNGEEGELFLAQDDVEAFSRTVLPFLDAVEDDAADNAVAAEDHSKTLTRAGREDPVDGRDDGHAAGLADYGPVGGPAAKHAVDGANGVGDANSIGITGKDEDRAGHLHDGLRVRLPAELLQRKPEPCQIEIYLDRDRSVGGITCDVQARYGEQRFHVFDGIPADGVTDGVARDRQSERLAVEAVRHYFPMPQGNIAFLPENNDEAIYKLISEGLPVLRSLGSVFSTPSFDGLTSAPRPNIKVGLSLRSGLVEISPIADEIDPDDVPALLNSYRKRRRFHRLRNGAFIDMRDVDAGAVDELASDLGLSASAFDKGSVAVPAYEAYYLDHQVDDADKSEGFKDYLDELRVIDPKTYQVPESLREVLRPYQAEGFRWLSAVCDKGFGGILADEMGLGKTVQLLSLLVARREESRKAGPSLIVCPASLVYNWAAECERFAPELNVLAVAGNKASRRAMLDEAKARYAGIAQSRRANAVAGAKRALSVAGDGIASDGNTYDRDAYPAAAADAAASNDMVFGETAGGASIASVVDIAGAGAGDADADASAASAAGWQGARTVPQPDRIDRVPDVLITSYDMLRRDIADYRGLECFCMVLDEAQYIKNHATKASKAVRSVNTRHRFALTGTPIENRLSELWSIFDFLMPGILGSYAHFRERFEMPILSDDEEAQGKLQAFVGPFILRRLKADVLKDLPDKIENVIAVPLEGEQRHLYAALEQRLRATLLKQRDIEFATGKIQILAQLTRLRQACCDPRLLYSNVGENEVEANAKAWGMPARTLEESQEATAKRELAASASSTASGRKSREVPSAKLDAIEELVSSCQDAGRKMLIFSQFTSYLDLIAERLRADGVNYDVITGATLKKRRVELVDQFNRDDTPVFLISLKAGNTGLNLTGACVVVHADPWWNAAAQDQATDRAHRIGQTQDVNVYQIVAKDTIEERILALQQSKSDLASRFVDSASSSGAAVSRLTKDDLLALLG</sequence>
<proteinExistence type="predicted"/>
<keyword evidence="8" id="KW-1185">Reference proteome</keyword>
<dbReference type="InterPro" id="IPR001650">
    <property type="entry name" value="Helicase_C-like"/>
</dbReference>
<dbReference type="InterPro" id="IPR014001">
    <property type="entry name" value="Helicase_ATP-bd"/>
</dbReference>
<organism evidence="7 8">
    <name type="scientific">Bifidobacterium subtile</name>
    <dbReference type="NCBI Taxonomy" id="77635"/>
    <lineage>
        <taxon>Bacteria</taxon>
        <taxon>Bacillati</taxon>
        <taxon>Actinomycetota</taxon>
        <taxon>Actinomycetes</taxon>
        <taxon>Bifidobacteriales</taxon>
        <taxon>Bifidobacteriaceae</taxon>
        <taxon>Bifidobacterium</taxon>
    </lineage>
</organism>
<dbReference type="EMBL" id="JGZR01000005">
    <property type="protein sequence ID" value="KFJ04184.1"/>
    <property type="molecule type" value="Genomic_DNA"/>
</dbReference>
<comment type="caution">
    <text evidence="7">The sequence shown here is derived from an EMBL/GenBank/DDBJ whole genome shotgun (WGS) entry which is preliminary data.</text>
</comment>
<dbReference type="Gene3D" id="3.40.50.10810">
    <property type="entry name" value="Tandem AAA-ATPase domain"/>
    <property type="match status" value="2"/>
</dbReference>
<dbReference type="SMART" id="SM00487">
    <property type="entry name" value="DEXDc"/>
    <property type="match status" value="1"/>
</dbReference>
<feature type="region of interest" description="Disordered" evidence="3">
    <location>
        <begin position="1331"/>
        <end position="1354"/>
    </location>
</feature>
<dbReference type="InterPro" id="IPR007527">
    <property type="entry name" value="Znf_SWIM"/>
</dbReference>
<evidence type="ECO:0000259" key="4">
    <source>
        <dbReference type="PROSITE" id="PS50966"/>
    </source>
</evidence>
<reference evidence="7 8" key="1">
    <citation type="submission" date="2014-03" db="EMBL/GenBank/DDBJ databases">
        <title>Genomics of Bifidobacteria.</title>
        <authorList>
            <person name="Ventura M."/>
            <person name="Milani C."/>
            <person name="Lugli G.A."/>
        </authorList>
    </citation>
    <scope>NUCLEOTIDE SEQUENCE [LARGE SCALE GENOMIC DNA]</scope>
    <source>
        <strain evidence="7 8">LMG 11597</strain>
    </source>
</reference>
<keyword evidence="7" id="KW-0067">ATP-binding</keyword>
<evidence type="ECO:0000259" key="6">
    <source>
        <dbReference type="PROSITE" id="PS51194"/>
    </source>
</evidence>
<dbReference type="InterPro" id="IPR038718">
    <property type="entry name" value="SNF2-like_sf"/>
</dbReference>
<evidence type="ECO:0000256" key="3">
    <source>
        <dbReference type="SAM" id="MobiDB-lite"/>
    </source>
</evidence>
<dbReference type="STRING" id="77635.BISU_1222"/>
<dbReference type="SMART" id="SM00490">
    <property type="entry name" value="HELICc"/>
    <property type="match status" value="1"/>
</dbReference>
<feature type="region of interest" description="Disordered" evidence="3">
    <location>
        <begin position="437"/>
        <end position="485"/>
    </location>
</feature>
<evidence type="ECO:0000256" key="1">
    <source>
        <dbReference type="ARBA" id="ARBA00022801"/>
    </source>
</evidence>
<dbReference type="Pfam" id="PF00271">
    <property type="entry name" value="Helicase_C"/>
    <property type="match status" value="1"/>
</dbReference>
<evidence type="ECO:0000256" key="2">
    <source>
        <dbReference type="PROSITE-ProRule" id="PRU00325"/>
    </source>
</evidence>
<keyword evidence="7" id="KW-0347">Helicase</keyword>
<evidence type="ECO:0000313" key="8">
    <source>
        <dbReference type="Proteomes" id="UP000029055"/>
    </source>
</evidence>
<feature type="region of interest" description="Disordered" evidence="3">
    <location>
        <begin position="592"/>
        <end position="620"/>
    </location>
</feature>
<dbReference type="PROSITE" id="PS51192">
    <property type="entry name" value="HELICASE_ATP_BIND_1"/>
    <property type="match status" value="1"/>
</dbReference>
<dbReference type="eggNOG" id="COG4715">
    <property type="taxonomic scope" value="Bacteria"/>
</dbReference>
<dbReference type="InterPro" id="IPR000330">
    <property type="entry name" value="SNF2_N"/>
</dbReference>
<name>A0A087E8T3_9BIFI</name>
<dbReference type="InterPro" id="IPR049730">
    <property type="entry name" value="SNF2/RAD54-like_C"/>
</dbReference>
<accession>A0A087E8T3</accession>